<feature type="domain" description="CUB" evidence="5">
    <location>
        <begin position="172"/>
        <end position="346"/>
    </location>
</feature>
<keyword evidence="4" id="KW-0472">Membrane</keyword>
<feature type="transmembrane region" description="Helical" evidence="4">
    <location>
        <begin position="382"/>
        <end position="408"/>
    </location>
</feature>
<evidence type="ECO:0000256" key="2">
    <source>
        <dbReference type="ARBA" id="ARBA00023157"/>
    </source>
</evidence>
<keyword evidence="4" id="KW-0812">Transmembrane</keyword>
<evidence type="ECO:0000256" key="1">
    <source>
        <dbReference type="ARBA" id="ARBA00022737"/>
    </source>
</evidence>
<dbReference type="SMART" id="SM00042">
    <property type="entry name" value="CUB"/>
    <property type="match status" value="2"/>
</dbReference>
<dbReference type="Proteomes" id="UP000245119">
    <property type="component" value="Linkage Group LG8"/>
</dbReference>
<dbReference type="SUPFAM" id="SSF49854">
    <property type="entry name" value="Spermadhesin, CUB domain"/>
    <property type="match status" value="3"/>
</dbReference>
<dbReference type="InterPro" id="IPR000859">
    <property type="entry name" value="CUB_dom"/>
</dbReference>
<keyword evidence="2" id="KW-1015">Disulfide bond</keyword>
<comment type="caution">
    <text evidence="6">The sequence shown here is derived from an EMBL/GenBank/DDBJ whole genome shotgun (WGS) entry which is preliminary data.</text>
</comment>
<gene>
    <name evidence="6" type="ORF">C0Q70_13219</name>
</gene>
<feature type="domain" description="CUB" evidence="5">
    <location>
        <begin position="26"/>
        <end position="140"/>
    </location>
</feature>
<dbReference type="InterPro" id="IPR035914">
    <property type="entry name" value="Sperma_CUB_dom_sf"/>
</dbReference>
<evidence type="ECO:0000256" key="4">
    <source>
        <dbReference type="SAM" id="Phobius"/>
    </source>
</evidence>
<organism evidence="6 7">
    <name type="scientific">Pomacea canaliculata</name>
    <name type="common">Golden apple snail</name>
    <dbReference type="NCBI Taxonomy" id="400727"/>
    <lineage>
        <taxon>Eukaryota</taxon>
        <taxon>Metazoa</taxon>
        <taxon>Spiralia</taxon>
        <taxon>Lophotrochozoa</taxon>
        <taxon>Mollusca</taxon>
        <taxon>Gastropoda</taxon>
        <taxon>Caenogastropoda</taxon>
        <taxon>Architaenioglossa</taxon>
        <taxon>Ampullarioidea</taxon>
        <taxon>Ampullariidae</taxon>
        <taxon>Pomacea</taxon>
    </lineage>
</organism>
<comment type="caution">
    <text evidence="3">Lacks conserved residue(s) required for the propagation of feature annotation.</text>
</comment>
<evidence type="ECO:0000313" key="6">
    <source>
        <dbReference type="EMBL" id="PVD25563.1"/>
    </source>
</evidence>
<dbReference type="AlphaFoldDB" id="A0A2T7NWM4"/>
<evidence type="ECO:0000313" key="7">
    <source>
        <dbReference type="Proteomes" id="UP000245119"/>
    </source>
</evidence>
<keyword evidence="4" id="KW-1133">Transmembrane helix</keyword>
<reference evidence="6 7" key="1">
    <citation type="submission" date="2018-04" db="EMBL/GenBank/DDBJ databases">
        <title>The genome of golden apple snail Pomacea canaliculata provides insight into stress tolerance and invasive adaptation.</title>
        <authorList>
            <person name="Liu C."/>
            <person name="Liu B."/>
            <person name="Ren Y."/>
            <person name="Zhang Y."/>
            <person name="Wang H."/>
            <person name="Li S."/>
            <person name="Jiang F."/>
            <person name="Yin L."/>
            <person name="Zhang G."/>
            <person name="Qian W."/>
            <person name="Fan W."/>
        </authorList>
    </citation>
    <scope>NUCLEOTIDE SEQUENCE [LARGE SCALE GENOMIC DNA]</scope>
    <source>
        <strain evidence="6">SZHN2017</strain>
        <tissue evidence="6">Muscle</tissue>
    </source>
</reference>
<dbReference type="PROSITE" id="PS01180">
    <property type="entry name" value="CUB"/>
    <property type="match status" value="2"/>
</dbReference>
<dbReference type="STRING" id="400727.A0A2T7NWM4"/>
<proteinExistence type="predicted"/>
<dbReference type="EMBL" id="PZQS01000008">
    <property type="protein sequence ID" value="PVD25563.1"/>
    <property type="molecule type" value="Genomic_DNA"/>
</dbReference>
<protein>
    <recommendedName>
        <fullName evidence="5">CUB domain-containing protein</fullName>
    </recommendedName>
</protein>
<evidence type="ECO:0000256" key="3">
    <source>
        <dbReference type="PROSITE-ProRule" id="PRU00059"/>
    </source>
</evidence>
<dbReference type="OrthoDB" id="10009301at2759"/>
<dbReference type="Pfam" id="PF00431">
    <property type="entry name" value="CUB"/>
    <property type="match status" value="3"/>
</dbReference>
<keyword evidence="7" id="KW-1185">Reference proteome</keyword>
<sequence length="500" mass="54815">MKPGSGPDVLTMIQSVSCLTTCVIVVGHKLLNCASCEHRDSPSVVRCLESDSEACIWSISTSDGYVIQVTVVDLRMESCINCSCDFLALYDGIQSNATLLQNLCNFSPGKVHSTGTIMRVEFVADPIGTDFGFQLNFTAVPATSLLSTFSSLRTTTPTTRWPPSTTASAAACQLGVTNLHAALNSKGRIYSPGYPYNYPHNSNCQWRISADQGNVIHLVVREVSIENCSTCTCDKVVMYDVGDAVVDMADYCNRLYANSSWLIRADDGYVVQLSVLNVDIEQCTNCICDKLQIFDAPAYSEGRRIRQYCGSLRSDVVYTTQKYAFLTFTSDSSRTGKGFTITYRAVTYDPAFYQTTKRTTSSIEVYQTSPGRPTYSKDQTTGLVMIIVGSLTGLSILFIFVVLIIFLVKRRQARSLNTYSNLPHTGNTVTVTSTTVPPMHYYQPNTGVVVAVPGVVYPAQSAPPAFRNEAFTPDLIPSFKSVSPSAGDRLSRFSSRSRRV</sequence>
<accession>A0A2T7NWM4</accession>
<evidence type="ECO:0000259" key="5">
    <source>
        <dbReference type="PROSITE" id="PS01180"/>
    </source>
</evidence>
<keyword evidence="1" id="KW-0677">Repeat</keyword>
<dbReference type="CDD" id="cd00041">
    <property type="entry name" value="CUB"/>
    <property type="match status" value="2"/>
</dbReference>
<name>A0A2T7NWM4_POMCA</name>
<dbReference type="PANTHER" id="PTHR24251">
    <property type="entry name" value="OVOCHYMASE-RELATED"/>
    <property type="match status" value="1"/>
</dbReference>
<dbReference type="Gene3D" id="2.60.120.290">
    <property type="entry name" value="Spermadhesin, CUB domain"/>
    <property type="match status" value="3"/>
</dbReference>